<dbReference type="GO" id="GO:0033786">
    <property type="term" value="F:heptose-1-phosphate adenylyltransferase activity"/>
    <property type="evidence" value="ECO:0007669"/>
    <property type="project" value="TreeGrafter"/>
</dbReference>
<reference evidence="2 3" key="1">
    <citation type="submission" date="2019-02" db="EMBL/GenBank/DDBJ databases">
        <title>Deep-cultivation of Planctomycetes and their phenomic and genomic characterization uncovers novel biology.</title>
        <authorList>
            <person name="Wiegand S."/>
            <person name="Jogler M."/>
            <person name="Boedeker C."/>
            <person name="Pinto D."/>
            <person name="Vollmers J."/>
            <person name="Rivas-Marin E."/>
            <person name="Kohn T."/>
            <person name="Peeters S.H."/>
            <person name="Heuer A."/>
            <person name="Rast P."/>
            <person name="Oberbeckmann S."/>
            <person name="Bunk B."/>
            <person name="Jeske O."/>
            <person name="Meyerdierks A."/>
            <person name="Storesund J.E."/>
            <person name="Kallscheuer N."/>
            <person name="Luecker S."/>
            <person name="Lage O.M."/>
            <person name="Pohl T."/>
            <person name="Merkel B.J."/>
            <person name="Hornburger P."/>
            <person name="Mueller R.-W."/>
            <person name="Bruemmer F."/>
            <person name="Labrenz M."/>
            <person name="Spormann A.M."/>
            <person name="Op den Camp H."/>
            <person name="Overmann J."/>
            <person name="Amann R."/>
            <person name="Jetten M.S.M."/>
            <person name="Mascher T."/>
            <person name="Medema M.H."/>
            <person name="Devos D.P."/>
            <person name="Kaster A.-K."/>
            <person name="Ovreas L."/>
            <person name="Rohde M."/>
            <person name="Galperin M.Y."/>
            <person name="Jogler C."/>
        </authorList>
    </citation>
    <scope>NUCLEOTIDE SEQUENCE [LARGE SCALE GENOMIC DNA]</scope>
    <source>
        <strain evidence="2 3">ETA_A8</strain>
    </source>
</reference>
<accession>A0A517YK21</accession>
<name>A0A517YK21_9BACT</name>
<dbReference type="InterPro" id="IPR029056">
    <property type="entry name" value="Ribokinase-like"/>
</dbReference>
<dbReference type="PANTHER" id="PTHR46969">
    <property type="entry name" value="BIFUNCTIONAL PROTEIN HLDE"/>
    <property type="match status" value="1"/>
</dbReference>
<dbReference type="KEGG" id="aagg:ETAA8_57080"/>
<dbReference type="RefSeq" id="WP_202921300.1">
    <property type="nucleotide sequence ID" value="NZ_CP036274.1"/>
</dbReference>
<dbReference type="SUPFAM" id="SSF53613">
    <property type="entry name" value="Ribokinase-like"/>
    <property type="match status" value="1"/>
</dbReference>
<dbReference type="EMBL" id="CP036274">
    <property type="protein sequence ID" value="QDU30562.1"/>
    <property type="molecule type" value="Genomic_DNA"/>
</dbReference>
<dbReference type="Gene3D" id="3.40.1190.20">
    <property type="match status" value="1"/>
</dbReference>
<dbReference type="GO" id="GO:0033785">
    <property type="term" value="F:heptose 7-phosphate kinase activity"/>
    <property type="evidence" value="ECO:0007669"/>
    <property type="project" value="TreeGrafter"/>
</dbReference>
<gene>
    <name evidence="2" type="primary">hldE</name>
    <name evidence="2" type="ORF">ETAA8_57080</name>
</gene>
<feature type="domain" description="Carbohydrate kinase PfkB" evidence="1">
    <location>
        <begin position="50"/>
        <end position="325"/>
    </location>
</feature>
<dbReference type="GO" id="GO:0005829">
    <property type="term" value="C:cytosol"/>
    <property type="evidence" value="ECO:0007669"/>
    <property type="project" value="TreeGrafter"/>
</dbReference>
<dbReference type="PANTHER" id="PTHR46969:SF1">
    <property type="entry name" value="BIFUNCTIONAL PROTEIN HLDE"/>
    <property type="match status" value="1"/>
</dbReference>
<dbReference type="Pfam" id="PF00294">
    <property type="entry name" value="PfkB"/>
    <property type="match status" value="1"/>
</dbReference>
<keyword evidence="3" id="KW-1185">Reference proteome</keyword>
<evidence type="ECO:0000313" key="3">
    <source>
        <dbReference type="Proteomes" id="UP000315017"/>
    </source>
</evidence>
<dbReference type="InterPro" id="IPR011611">
    <property type="entry name" value="PfkB_dom"/>
</dbReference>
<evidence type="ECO:0000259" key="1">
    <source>
        <dbReference type="Pfam" id="PF00294"/>
    </source>
</evidence>
<proteinExistence type="predicted"/>
<dbReference type="Proteomes" id="UP000315017">
    <property type="component" value="Chromosome"/>
</dbReference>
<evidence type="ECO:0000313" key="2">
    <source>
        <dbReference type="EMBL" id="QDU30562.1"/>
    </source>
</evidence>
<organism evidence="2 3">
    <name type="scientific">Anatilimnocola aggregata</name>
    <dbReference type="NCBI Taxonomy" id="2528021"/>
    <lineage>
        <taxon>Bacteria</taxon>
        <taxon>Pseudomonadati</taxon>
        <taxon>Planctomycetota</taxon>
        <taxon>Planctomycetia</taxon>
        <taxon>Pirellulales</taxon>
        <taxon>Pirellulaceae</taxon>
        <taxon>Anatilimnocola</taxon>
    </lineage>
</organism>
<sequence length="339" mass="36504">MLTATRLESILSSLPRLTIGLVGDLFLDRYLHLSPHSEVSIESGLEAYQVEKVRNSPGALGTVMNNLAALGVGLLVPTTVIGDDGHGYDLLREVRRLPVDPLHIICSPQRLTPTYTKPLKPAGDAWHELNRFDVRSRLPIADAVQEELCRRLEIVWQSSDGLIVLDQVNETGCGVITDRVRTCLEWLAEQNPRKMIYVDSRQRLSDFNAGVLKGNRAEIARAGNLAANAELAELERAAAVLASRTRRPVYCTLGEQGTLVTEPNGKATMAPACKVTGPIDIVGAGDSATSGIVTALLSGATPLEAAVFGNLVASITIEQLGTTGTASPAQVRERWQSLQ</sequence>
<protein>
    <submittedName>
        <fullName evidence="2">Bifunctional protein HldE</fullName>
    </submittedName>
</protein>
<dbReference type="AlphaFoldDB" id="A0A517YK21"/>